<sequence length="270" mass="31751">MADHRETRPYYYKLERQRFACITYAVTAVFLILALVQWYLFHLLGATNKYFTSNYWVGIIFFVLSLVLIILFIFFEDLRFFTPINWILAFIIFECVVVGVTSLIVRHYHYHFLVSFLIWTVVLVIFLLLGSFIPRDLTLDIVVLVILGIICIIGAMYFLMLYLVANVPYSFFVYRAFIVFSIVTFIMYHAQIINGGRFAEIRDKDYLLAALILFYDFLLMYLFTFQLAPKWSDVCDTHRNITNILVVDQHLKQTTAQPKMVEVIKVDVEA</sequence>
<dbReference type="OMA" id="TFIMYHA"/>
<dbReference type="eggNOG" id="ENOG502T85M">
    <property type="taxonomic scope" value="Eukaryota"/>
</dbReference>
<keyword evidence="1" id="KW-1133">Transmembrane helix</keyword>
<protein>
    <submittedName>
        <fullName evidence="2">Uncharacterized protein</fullName>
    </submittedName>
</protein>
<dbReference type="EMBL" id="CH940648">
    <property type="protein sequence ID" value="EDW60424.1"/>
    <property type="molecule type" value="Genomic_DNA"/>
</dbReference>
<feature type="transmembrane region" description="Helical" evidence="1">
    <location>
        <begin position="206"/>
        <end position="224"/>
    </location>
</feature>
<dbReference type="KEGG" id="dvi:6626860"/>
<keyword evidence="1" id="KW-0812">Transmembrane</keyword>
<keyword evidence="3" id="KW-1185">Reference proteome</keyword>
<name>B4LIX4_DROVI</name>
<accession>B4LIX4</accession>
<dbReference type="PhylomeDB" id="B4LIX4"/>
<gene>
    <name evidence="2" type="primary">Dvir\GJ21472</name>
    <name evidence="2" type="ORF">Dvir_GJ21472</name>
</gene>
<feature type="transmembrane region" description="Helical" evidence="1">
    <location>
        <begin position="86"/>
        <end position="104"/>
    </location>
</feature>
<evidence type="ECO:0000256" key="1">
    <source>
        <dbReference type="SAM" id="Phobius"/>
    </source>
</evidence>
<feature type="transmembrane region" description="Helical" evidence="1">
    <location>
        <begin position="53"/>
        <end position="74"/>
    </location>
</feature>
<reference evidence="2 3" key="1">
    <citation type="journal article" date="2007" name="Nature">
        <title>Evolution of genes and genomes on the Drosophila phylogeny.</title>
        <authorList>
            <consortium name="Drosophila 12 Genomes Consortium"/>
            <person name="Clark A.G."/>
            <person name="Eisen M.B."/>
            <person name="Smith D.R."/>
            <person name="Bergman C.M."/>
            <person name="Oliver B."/>
            <person name="Markow T.A."/>
            <person name="Kaufman T.C."/>
            <person name="Kellis M."/>
            <person name="Gelbart W."/>
            <person name="Iyer V.N."/>
            <person name="Pollard D.A."/>
            <person name="Sackton T.B."/>
            <person name="Larracuente A.M."/>
            <person name="Singh N.D."/>
            <person name="Abad J.P."/>
            <person name="Abt D.N."/>
            <person name="Adryan B."/>
            <person name="Aguade M."/>
            <person name="Akashi H."/>
            <person name="Anderson W.W."/>
            <person name="Aquadro C.F."/>
            <person name="Ardell D.H."/>
            <person name="Arguello R."/>
            <person name="Artieri C.G."/>
            <person name="Barbash D.A."/>
            <person name="Barker D."/>
            <person name="Barsanti P."/>
            <person name="Batterham P."/>
            <person name="Batzoglou S."/>
            <person name="Begun D."/>
            <person name="Bhutkar A."/>
            <person name="Blanco E."/>
            <person name="Bosak S.A."/>
            <person name="Bradley R.K."/>
            <person name="Brand A.D."/>
            <person name="Brent M.R."/>
            <person name="Brooks A.N."/>
            <person name="Brown R.H."/>
            <person name="Butlin R.K."/>
            <person name="Caggese C."/>
            <person name="Calvi B.R."/>
            <person name="Bernardo de Carvalho A."/>
            <person name="Caspi A."/>
            <person name="Castrezana S."/>
            <person name="Celniker S.E."/>
            <person name="Chang J.L."/>
            <person name="Chapple C."/>
            <person name="Chatterji S."/>
            <person name="Chinwalla A."/>
            <person name="Civetta A."/>
            <person name="Clifton S.W."/>
            <person name="Comeron J.M."/>
            <person name="Costello J.C."/>
            <person name="Coyne J.A."/>
            <person name="Daub J."/>
            <person name="David R.G."/>
            <person name="Delcher A.L."/>
            <person name="Delehaunty K."/>
            <person name="Do C.B."/>
            <person name="Ebling H."/>
            <person name="Edwards K."/>
            <person name="Eickbush T."/>
            <person name="Evans J.D."/>
            <person name="Filipski A."/>
            <person name="Findeiss S."/>
            <person name="Freyhult E."/>
            <person name="Fulton L."/>
            <person name="Fulton R."/>
            <person name="Garcia A.C."/>
            <person name="Gardiner A."/>
            <person name="Garfield D.A."/>
            <person name="Garvin B.E."/>
            <person name="Gibson G."/>
            <person name="Gilbert D."/>
            <person name="Gnerre S."/>
            <person name="Godfrey J."/>
            <person name="Good R."/>
            <person name="Gotea V."/>
            <person name="Gravely B."/>
            <person name="Greenberg A.J."/>
            <person name="Griffiths-Jones S."/>
            <person name="Gross S."/>
            <person name="Guigo R."/>
            <person name="Gustafson E.A."/>
            <person name="Haerty W."/>
            <person name="Hahn M.W."/>
            <person name="Halligan D.L."/>
            <person name="Halpern A.L."/>
            <person name="Halter G.M."/>
            <person name="Han M.V."/>
            <person name="Heger A."/>
            <person name="Hillier L."/>
            <person name="Hinrichs A.S."/>
            <person name="Holmes I."/>
            <person name="Hoskins R.A."/>
            <person name="Hubisz M.J."/>
            <person name="Hultmark D."/>
            <person name="Huntley M.A."/>
            <person name="Jaffe D.B."/>
            <person name="Jagadeeshan S."/>
            <person name="Jeck W.R."/>
            <person name="Johnson J."/>
            <person name="Jones C.D."/>
            <person name="Jordan W.C."/>
            <person name="Karpen G.H."/>
            <person name="Kataoka E."/>
            <person name="Keightley P.D."/>
            <person name="Kheradpour P."/>
            <person name="Kirkness E.F."/>
            <person name="Koerich L.B."/>
            <person name="Kristiansen K."/>
            <person name="Kudrna D."/>
            <person name="Kulathinal R.J."/>
            <person name="Kumar S."/>
            <person name="Kwok R."/>
            <person name="Lander E."/>
            <person name="Langley C.H."/>
            <person name="Lapoint R."/>
            <person name="Lazzaro B.P."/>
            <person name="Lee S.J."/>
            <person name="Levesque L."/>
            <person name="Li R."/>
            <person name="Lin C.F."/>
            <person name="Lin M.F."/>
            <person name="Lindblad-Toh K."/>
            <person name="Llopart A."/>
            <person name="Long M."/>
            <person name="Low L."/>
            <person name="Lozovsky E."/>
            <person name="Lu J."/>
            <person name="Luo M."/>
            <person name="Machado C.A."/>
            <person name="Makalowski W."/>
            <person name="Marzo M."/>
            <person name="Matsuda M."/>
            <person name="Matzkin L."/>
            <person name="McAllister B."/>
            <person name="McBride C.S."/>
            <person name="McKernan B."/>
            <person name="McKernan K."/>
            <person name="Mendez-Lago M."/>
            <person name="Minx P."/>
            <person name="Mollenhauer M.U."/>
            <person name="Montooth K."/>
            <person name="Mount S.M."/>
            <person name="Mu X."/>
            <person name="Myers E."/>
            <person name="Negre B."/>
            <person name="Newfeld S."/>
            <person name="Nielsen R."/>
            <person name="Noor M.A."/>
            <person name="O'Grady P."/>
            <person name="Pachter L."/>
            <person name="Papaceit M."/>
            <person name="Parisi M.J."/>
            <person name="Parisi M."/>
            <person name="Parts L."/>
            <person name="Pedersen J.S."/>
            <person name="Pesole G."/>
            <person name="Phillippy A.M."/>
            <person name="Ponting C.P."/>
            <person name="Pop M."/>
            <person name="Porcelli D."/>
            <person name="Powell J.R."/>
            <person name="Prohaska S."/>
            <person name="Pruitt K."/>
            <person name="Puig M."/>
            <person name="Quesneville H."/>
            <person name="Ram K.R."/>
            <person name="Rand D."/>
            <person name="Rasmussen M.D."/>
            <person name="Reed L.K."/>
            <person name="Reenan R."/>
            <person name="Reily A."/>
            <person name="Remington K.A."/>
            <person name="Rieger T.T."/>
            <person name="Ritchie M.G."/>
            <person name="Robin C."/>
            <person name="Rogers Y.H."/>
            <person name="Rohde C."/>
            <person name="Rozas J."/>
            <person name="Rubenfield M.J."/>
            <person name="Ruiz A."/>
            <person name="Russo S."/>
            <person name="Salzberg S.L."/>
            <person name="Sanchez-Gracia A."/>
            <person name="Saranga D.J."/>
            <person name="Sato H."/>
            <person name="Schaeffer S.W."/>
            <person name="Schatz M.C."/>
            <person name="Schlenke T."/>
            <person name="Schwartz R."/>
            <person name="Segarra C."/>
            <person name="Singh R.S."/>
            <person name="Sirot L."/>
            <person name="Sirota M."/>
            <person name="Sisneros N.B."/>
            <person name="Smith C.D."/>
            <person name="Smith T.F."/>
            <person name="Spieth J."/>
            <person name="Stage D.E."/>
            <person name="Stark A."/>
            <person name="Stephan W."/>
            <person name="Strausberg R.L."/>
            <person name="Strempel S."/>
            <person name="Sturgill D."/>
            <person name="Sutton G."/>
            <person name="Sutton G.G."/>
            <person name="Tao W."/>
            <person name="Teichmann S."/>
            <person name="Tobari Y.N."/>
            <person name="Tomimura Y."/>
            <person name="Tsolas J.M."/>
            <person name="Valente V.L."/>
            <person name="Venter E."/>
            <person name="Venter J.C."/>
            <person name="Vicario S."/>
            <person name="Vieira F.G."/>
            <person name="Vilella A.J."/>
            <person name="Villasante A."/>
            <person name="Walenz B."/>
            <person name="Wang J."/>
            <person name="Wasserman M."/>
            <person name="Watts T."/>
            <person name="Wilson D."/>
            <person name="Wilson R.K."/>
            <person name="Wing R.A."/>
            <person name="Wolfner M.F."/>
            <person name="Wong A."/>
            <person name="Wong G.K."/>
            <person name="Wu C.I."/>
            <person name="Wu G."/>
            <person name="Yamamoto D."/>
            <person name="Yang H.P."/>
            <person name="Yang S.P."/>
            <person name="Yorke J.A."/>
            <person name="Yoshida K."/>
            <person name="Zdobnov E."/>
            <person name="Zhang P."/>
            <person name="Zhang Y."/>
            <person name="Zimin A.V."/>
            <person name="Baldwin J."/>
            <person name="Abdouelleil A."/>
            <person name="Abdulkadir J."/>
            <person name="Abebe A."/>
            <person name="Abera B."/>
            <person name="Abreu J."/>
            <person name="Acer S.C."/>
            <person name="Aftuck L."/>
            <person name="Alexander A."/>
            <person name="An P."/>
            <person name="Anderson E."/>
            <person name="Anderson S."/>
            <person name="Arachi H."/>
            <person name="Azer M."/>
            <person name="Bachantsang P."/>
            <person name="Barry A."/>
            <person name="Bayul T."/>
            <person name="Berlin A."/>
            <person name="Bessette D."/>
            <person name="Bloom T."/>
            <person name="Blye J."/>
            <person name="Boguslavskiy L."/>
            <person name="Bonnet C."/>
            <person name="Boukhgalter B."/>
            <person name="Bourzgui I."/>
            <person name="Brown A."/>
            <person name="Cahill P."/>
            <person name="Channer S."/>
            <person name="Cheshatsang Y."/>
            <person name="Chuda L."/>
            <person name="Citroen M."/>
            <person name="Collymore A."/>
            <person name="Cooke P."/>
            <person name="Costello M."/>
            <person name="D'Aco K."/>
            <person name="Daza R."/>
            <person name="De Haan G."/>
            <person name="DeGray S."/>
            <person name="DeMaso C."/>
            <person name="Dhargay N."/>
            <person name="Dooley K."/>
            <person name="Dooley E."/>
            <person name="Doricent M."/>
            <person name="Dorje P."/>
            <person name="Dorjee K."/>
            <person name="Dupes A."/>
            <person name="Elong R."/>
            <person name="Falk J."/>
            <person name="Farina A."/>
            <person name="Faro S."/>
            <person name="Ferguson D."/>
            <person name="Fisher S."/>
            <person name="Foley C.D."/>
            <person name="Franke A."/>
            <person name="Friedrich D."/>
            <person name="Gadbois L."/>
            <person name="Gearin G."/>
            <person name="Gearin C.R."/>
            <person name="Giannoukos G."/>
            <person name="Goode T."/>
            <person name="Graham J."/>
            <person name="Grandbois E."/>
            <person name="Grewal S."/>
            <person name="Gyaltsen K."/>
            <person name="Hafez N."/>
            <person name="Hagos B."/>
            <person name="Hall J."/>
            <person name="Henson C."/>
            <person name="Hollinger A."/>
            <person name="Honan T."/>
            <person name="Huard M.D."/>
            <person name="Hughes L."/>
            <person name="Hurhula B."/>
            <person name="Husby M.E."/>
            <person name="Kamat A."/>
            <person name="Kanga B."/>
            <person name="Kashin S."/>
            <person name="Khazanovich D."/>
            <person name="Kisner P."/>
            <person name="Lance K."/>
            <person name="Lara M."/>
            <person name="Lee W."/>
            <person name="Lennon N."/>
            <person name="Letendre F."/>
            <person name="LeVine R."/>
            <person name="Lipovsky A."/>
            <person name="Liu X."/>
            <person name="Liu J."/>
            <person name="Liu S."/>
            <person name="Lokyitsang T."/>
            <person name="Lokyitsang Y."/>
            <person name="Lubonja R."/>
            <person name="Lui A."/>
            <person name="MacDonald P."/>
            <person name="Magnisalis V."/>
            <person name="Maru K."/>
            <person name="Matthews C."/>
            <person name="McCusker W."/>
            <person name="McDonough S."/>
            <person name="Mehta T."/>
            <person name="Meldrim J."/>
            <person name="Meneus L."/>
            <person name="Mihai O."/>
            <person name="Mihalev A."/>
            <person name="Mihova T."/>
            <person name="Mittelman R."/>
            <person name="Mlenga V."/>
            <person name="Montmayeur A."/>
            <person name="Mulrain L."/>
            <person name="Navidi A."/>
            <person name="Naylor J."/>
            <person name="Negash T."/>
            <person name="Nguyen T."/>
            <person name="Nguyen N."/>
            <person name="Nicol R."/>
            <person name="Norbu C."/>
            <person name="Norbu N."/>
            <person name="Novod N."/>
            <person name="O'Neill B."/>
            <person name="Osman S."/>
            <person name="Markiewicz E."/>
            <person name="Oyono O.L."/>
            <person name="Patti C."/>
            <person name="Phunkhang P."/>
            <person name="Pierre F."/>
            <person name="Priest M."/>
            <person name="Raghuraman S."/>
            <person name="Rege F."/>
            <person name="Reyes R."/>
            <person name="Rise C."/>
            <person name="Rogov P."/>
            <person name="Ross K."/>
            <person name="Ryan E."/>
            <person name="Settipalli S."/>
            <person name="Shea T."/>
            <person name="Sherpa N."/>
            <person name="Shi L."/>
            <person name="Shih D."/>
            <person name="Sparrow T."/>
            <person name="Spaulding J."/>
            <person name="Stalker J."/>
            <person name="Stange-Thomann N."/>
            <person name="Stavropoulos S."/>
            <person name="Stone C."/>
            <person name="Strader C."/>
            <person name="Tesfaye S."/>
            <person name="Thomson T."/>
            <person name="Thoulutsang Y."/>
            <person name="Thoulutsang D."/>
            <person name="Topham K."/>
            <person name="Topping I."/>
            <person name="Tsamla T."/>
            <person name="Vassiliev H."/>
            <person name="Vo A."/>
            <person name="Wangchuk T."/>
            <person name="Wangdi T."/>
            <person name="Weiand M."/>
            <person name="Wilkinson J."/>
            <person name="Wilson A."/>
            <person name="Yadav S."/>
            <person name="Young G."/>
            <person name="Yu Q."/>
            <person name="Zembek L."/>
            <person name="Zhong D."/>
            <person name="Zimmer A."/>
            <person name="Zwirko Z."/>
            <person name="Jaffe D.B."/>
            <person name="Alvarez P."/>
            <person name="Brockman W."/>
            <person name="Butler J."/>
            <person name="Chin C."/>
            <person name="Gnerre S."/>
            <person name="Grabherr M."/>
            <person name="Kleber M."/>
            <person name="Mauceli E."/>
            <person name="MacCallum I."/>
        </authorList>
    </citation>
    <scope>NUCLEOTIDE SEQUENCE [LARGE SCALE GENOMIC DNA]</scope>
    <source>
        <strain evidence="3">Tucson 15010-1051.87</strain>
    </source>
</reference>
<feature type="transmembrane region" description="Helical" evidence="1">
    <location>
        <begin position="21"/>
        <end position="41"/>
    </location>
</feature>
<dbReference type="OrthoDB" id="7967828at2759"/>
<dbReference type="Proteomes" id="UP000008792">
    <property type="component" value="Unassembled WGS sequence"/>
</dbReference>
<keyword evidence="1" id="KW-0472">Membrane</keyword>
<evidence type="ECO:0000313" key="3">
    <source>
        <dbReference type="Proteomes" id="UP000008792"/>
    </source>
</evidence>
<proteinExistence type="predicted"/>
<organism evidence="2 3">
    <name type="scientific">Drosophila virilis</name>
    <name type="common">Fruit fly</name>
    <dbReference type="NCBI Taxonomy" id="7244"/>
    <lineage>
        <taxon>Eukaryota</taxon>
        <taxon>Metazoa</taxon>
        <taxon>Ecdysozoa</taxon>
        <taxon>Arthropoda</taxon>
        <taxon>Hexapoda</taxon>
        <taxon>Insecta</taxon>
        <taxon>Pterygota</taxon>
        <taxon>Neoptera</taxon>
        <taxon>Endopterygota</taxon>
        <taxon>Diptera</taxon>
        <taxon>Brachycera</taxon>
        <taxon>Muscomorpha</taxon>
        <taxon>Ephydroidea</taxon>
        <taxon>Drosophilidae</taxon>
        <taxon>Drosophila</taxon>
    </lineage>
</organism>
<feature type="transmembrane region" description="Helical" evidence="1">
    <location>
        <begin position="110"/>
        <end position="129"/>
    </location>
</feature>
<dbReference type="InParanoid" id="B4LIX4"/>
<evidence type="ECO:0000313" key="2">
    <source>
        <dbReference type="EMBL" id="EDW60424.1"/>
    </source>
</evidence>
<dbReference type="HOGENOM" id="CLU_070911_0_0_1"/>
<feature type="transmembrane region" description="Helical" evidence="1">
    <location>
        <begin position="171"/>
        <end position="194"/>
    </location>
</feature>
<dbReference type="AlphaFoldDB" id="B4LIX4"/>
<feature type="transmembrane region" description="Helical" evidence="1">
    <location>
        <begin position="141"/>
        <end position="165"/>
    </location>
</feature>